<dbReference type="OrthoDB" id="42525at2759"/>
<dbReference type="EMBL" id="WJXW01000001">
    <property type="protein sequence ID" value="KAF9741308.1"/>
    <property type="molecule type" value="Genomic_DNA"/>
</dbReference>
<proteinExistence type="predicted"/>
<evidence type="ECO:0000313" key="2">
    <source>
        <dbReference type="Proteomes" id="UP000756921"/>
    </source>
</evidence>
<keyword evidence="2" id="KW-1185">Reference proteome</keyword>
<comment type="caution">
    <text evidence="1">The sequence shown here is derived from an EMBL/GenBank/DDBJ whole genome shotgun (WGS) entry which is preliminary data.</text>
</comment>
<dbReference type="InterPro" id="IPR009784">
    <property type="entry name" value="DUF1349"/>
</dbReference>
<dbReference type="Pfam" id="PF07081">
    <property type="entry name" value="DUF1349"/>
    <property type="match status" value="1"/>
</dbReference>
<sequence>MSDERSLHKKRTPSKWSHSILTTASLLAATMPPICAVKTDTVEPFNLSSPAGKDIWRKPPSHNVIDAPTYPSPLPQYDLNFFQSARLTFSLPPGKDLRQYDQAGLLLSFTRDGAPLGSGKDKWLKTGIEWYYGKPYLSTVGCDNWADWSIAPLQEFAGNESRPTATLEMKRERDQLGKSLWVYQIIEDENGKEVERRPLREANWIFALDEEGWKVGVGGAVARPNKEGGEEELTAEFEKGVVVELLDCEKKVSN</sequence>
<dbReference type="Gene3D" id="2.60.120.200">
    <property type="match status" value="1"/>
</dbReference>
<evidence type="ECO:0000313" key="1">
    <source>
        <dbReference type="EMBL" id="KAF9741308.1"/>
    </source>
</evidence>
<dbReference type="AlphaFoldDB" id="A0A9P6KVU3"/>
<gene>
    <name evidence="1" type="ORF">PMIN01_00847</name>
</gene>
<accession>A0A9P6KVU3</accession>
<name>A0A9P6KVU3_9PLEO</name>
<organism evidence="1 2">
    <name type="scientific">Paraphaeosphaeria minitans</name>
    <dbReference type="NCBI Taxonomy" id="565426"/>
    <lineage>
        <taxon>Eukaryota</taxon>
        <taxon>Fungi</taxon>
        <taxon>Dikarya</taxon>
        <taxon>Ascomycota</taxon>
        <taxon>Pezizomycotina</taxon>
        <taxon>Dothideomycetes</taxon>
        <taxon>Pleosporomycetidae</taxon>
        <taxon>Pleosporales</taxon>
        <taxon>Massarineae</taxon>
        <taxon>Didymosphaeriaceae</taxon>
        <taxon>Paraphaeosphaeria</taxon>
    </lineage>
</organism>
<dbReference type="PANTHER" id="PTHR35332:SF2">
    <property type="entry name" value="REGULATION OF ENOLASE PROTEIN 1"/>
    <property type="match status" value="1"/>
</dbReference>
<dbReference type="PANTHER" id="PTHR35332">
    <property type="entry name" value="REGULATION OF ENOLASE PROTEIN 1"/>
    <property type="match status" value="1"/>
</dbReference>
<reference evidence="1" key="1">
    <citation type="journal article" date="2020" name="Mol. Plant Microbe Interact.">
        <title>Genome Sequence of the Biocontrol Agent Coniothyrium minitans strain Conio (IMI 134523).</title>
        <authorList>
            <person name="Patel D."/>
            <person name="Shittu T.A."/>
            <person name="Baroncelli R."/>
            <person name="Muthumeenakshi S."/>
            <person name="Osborne T.H."/>
            <person name="Janganan T.K."/>
            <person name="Sreenivasaprasad S."/>
        </authorList>
    </citation>
    <scope>NUCLEOTIDE SEQUENCE</scope>
    <source>
        <strain evidence="1">Conio</strain>
    </source>
</reference>
<dbReference type="Proteomes" id="UP000756921">
    <property type="component" value="Unassembled WGS sequence"/>
</dbReference>
<protein>
    <submittedName>
        <fullName evidence="1">Uncharacterized protein</fullName>
    </submittedName>
</protein>